<name>A0A1B4VA63_9GAMM</name>
<dbReference type="EMBL" id="AP014936">
    <property type="protein sequence ID" value="BAU49602.1"/>
    <property type="molecule type" value="Genomic_DNA"/>
</dbReference>
<accession>A0A1B4VA63</accession>
<organism evidence="1 2">
    <name type="scientific">Sulfurifustis variabilis</name>
    <dbReference type="NCBI Taxonomy" id="1675686"/>
    <lineage>
        <taxon>Bacteria</taxon>
        <taxon>Pseudomonadati</taxon>
        <taxon>Pseudomonadota</taxon>
        <taxon>Gammaproteobacteria</taxon>
        <taxon>Acidiferrobacterales</taxon>
        <taxon>Acidiferrobacteraceae</taxon>
        <taxon>Sulfurifustis</taxon>
    </lineage>
</organism>
<dbReference type="KEGG" id="sva:SVA_3054"/>
<keyword evidence="2" id="KW-1185">Reference proteome</keyword>
<reference evidence="1 2" key="1">
    <citation type="submission" date="2015-08" db="EMBL/GenBank/DDBJ databases">
        <title>Complete genome sequence of Sulfurifustis variabilis.</title>
        <authorList>
            <person name="Miura A."/>
            <person name="Kojima H."/>
            <person name="Fukui M."/>
        </authorList>
    </citation>
    <scope>NUCLEOTIDE SEQUENCE [LARGE SCALE GENOMIC DNA]</scope>
    <source>
        <strain evidence="2">skN76</strain>
    </source>
</reference>
<evidence type="ECO:0000313" key="1">
    <source>
        <dbReference type="EMBL" id="BAU49602.1"/>
    </source>
</evidence>
<dbReference type="Proteomes" id="UP000218899">
    <property type="component" value="Chromosome"/>
</dbReference>
<sequence>MAARDGKPQTYLVCNEHDPNDSLTVEACSPGDAAVAALKELGWAVSAEPMSEEDEDEMKEGV</sequence>
<gene>
    <name evidence="1" type="ORF">SVA_3054</name>
</gene>
<dbReference type="AlphaFoldDB" id="A0A1B4VA63"/>
<proteinExistence type="predicted"/>
<evidence type="ECO:0000313" key="2">
    <source>
        <dbReference type="Proteomes" id="UP000218899"/>
    </source>
</evidence>
<protein>
    <submittedName>
        <fullName evidence="1">Uncharacterized protein</fullName>
    </submittedName>
</protein>